<dbReference type="Proteomes" id="UP000219023">
    <property type="component" value="Unassembled WGS sequence"/>
</dbReference>
<dbReference type="InterPro" id="IPR012893">
    <property type="entry name" value="HipA-like_C"/>
</dbReference>
<evidence type="ECO:0000313" key="5">
    <source>
        <dbReference type="EMBL" id="SOC51188.1"/>
    </source>
</evidence>
<organism evidence="5 6">
    <name type="scientific">Chromohalobacter canadensis</name>
    <dbReference type="NCBI Taxonomy" id="141389"/>
    <lineage>
        <taxon>Bacteria</taxon>
        <taxon>Pseudomonadati</taxon>
        <taxon>Pseudomonadota</taxon>
        <taxon>Gammaproteobacteria</taxon>
        <taxon>Oceanospirillales</taxon>
        <taxon>Halomonadaceae</taxon>
        <taxon>Chromohalobacter</taxon>
    </lineage>
</organism>
<evidence type="ECO:0000256" key="1">
    <source>
        <dbReference type="ARBA" id="ARBA00010164"/>
    </source>
</evidence>
<dbReference type="Pfam" id="PF07804">
    <property type="entry name" value="HipA_C"/>
    <property type="match status" value="1"/>
</dbReference>
<keyword evidence="3 5" id="KW-0418">Kinase</keyword>
<dbReference type="InterPro" id="IPR016869">
    <property type="entry name" value="UCP028135_HipA-like"/>
</dbReference>
<dbReference type="PIRSF" id="PIRSF028135">
    <property type="entry name" value="UCP028135_HipA-like"/>
    <property type="match status" value="1"/>
</dbReference>
<reference evidence="5 6" key="1">
    <citation type="submission" date="2017-08" db="EMBL/GenBank/DDBJ databases">
        <authorList>
            <person name="de Groot N.N."/>
        </authorList>
    </citation>
    <scope>NUCLEOTIDE SEQUENCE [LARGE SCALE GENOMIC DNA]</scope>
    <source>
        <strain evidence="5 6">USBA 855</strain>
    </source>
</reference>
<dbReference type="PANTHER" id="PTHR37419:SF8">
    <property type="entry name" value="TOXIN YJJJ"/>
    <property type="match status" value="1"/>
</dbReference>
<evidence type="ECO:0000259" key="4">
    <source>
        <dbReference type="Pfam" id="PF07804"/>
    </source>
</evidence>
<dbReference type="GO" id="GO:0005829">
    <property type="term" value="C:cytosol"/>
    <property type="evidence" value="ECO:0007669"/>
    <property type="project" value="TreeGrafter"/>
</dbReference>
<protein>
    <submittedName>
        <fullName evidence="5">Serine/threonine-protein kinase HipA</fullName>
    </submittedName>
</protein>
<dbReference type="GO" id="GO:0004674">
    <property type="term" value="F:protein serine/threonine kinase activity"/>
    <property type="evidence" value="ECO:0007669"/>
    <property type="project" value="TreeGrafter"/>
</dbReference>
<evidence type="ECO:0000256" key="3">
    <source>
        <dbReference type="ARBA" id="ARBA00022777"/>
    </source>
</evidence>
<evidence type="ECO:0000256" key="2">
    <source>
        <dbReference type="ARBA" id="ARBA00022679"/>
    </source>
</evidence>
<keyword evidence="2" id="KW-0808">Transferase</keyword>
<evidence type="ECO:0000313" key="6">
    <source>
        <dbReference type="Proteomes" id="UP000219023"/>
    </source>
</evidence>
<sequence length="468" mass="53338">MTQILADMLDLSINLPNMIAMSLTIQLFHHGQWHDAAELQIDDPKAGRRGTIALGYSTHYAVDWMGRDDEHACSLNLPVELMHLYRQTNWFALLDDIMPSGASRRYWVHRLGLQSLPPHEQDYALLAQGTIAPVGNLRIKQALPQLPTGSQLKHHRFTLNDVVERHTDFLEYAQQVGAAGGGATGAGGEAPKLLLRRGPQDEIWIDTWQDDPQNTDAHYLVKFPRGRRSDMDCDILRAEYHYYHELHALGVDTIDIRGMELIEGARYPSLWLPRFDVDFIEGERTLYGLESLYSLLEKAPGTFLNHFEAIDTLVAKCQRQYRVREMGEPFDVARFVVEWVKRDLLNVAFGNSDNHGRNTAMIKRPDGLWLAPVYDFAPMKADPEGIMRTTQWGAPYEEGGRFDWQGIAQRLDPLVPADDLLAELRQLGRRLKGLKARLRQRSVPKSILDMPAMGFDYLDDKLDDWGLT</sequence>
<dbReference type="EMBL" id="OBQJ01000001">
    <property type="protein sequence ID" value="SOC51188.1"/>
    <property type="molecule type" value="Genomic_DNA"/>
</dbReference>
<comment type="similarity">
    <text evidence="1">Belongs to the HipA Ser/Thr kinase family.</text>
</comment>
<feature type="domain" description="HipA-like C-terminal" evidence="4">
    <location>
        <begin position="186"/>
        <end position="388"/>
    </location>
</feature>
<proteinExistence type="inferred from homology"/>
<dbReference type="InterPro" id="IPR052028">
    <property type="entry name" value="HipA_Ser/Thr_kinase"/>
</dbReference>
<name>A0A285VC80_9GAMM</name>
<dbReference type="AlphaFoldDB" id="A0A285VC80"/>
<accession>A0A285VC80</accession>
<gene>
    <name evidence="5" type="ORF">SAMN05421509_101181</name>
</gene>
<dbReference type="PANTHER" id="PTHR37419">
    <property type="entry name" value="SERINE/THREONINE-PROTEIN KINASE TOXIN HIPA"/>
    <property type="match status" value="1"/>
</dbReference>